<dbReference type="Gene3D" id="2.130.10.10">
    <property type="entry name" value="YVTN repeat-like/Quinoprotein amine dehydrogenase"/>
    <property type="match status" value="3"/>
</dbReference>
<evidence type="ECO:0000256" key="2">
    <source>
        <dbReference type="SAM" id="SignalP"/>
    </source>
</evidence>
<evidence type="ECO:0000313" key="4">
    <source>
        <dbReference type="EMBL" id="AQY22649.1"/>
    </source>
</evidence>
<evidence type="ECO:0000256" key="1">
    <source>
        <dbReference type="ARBA" id="ARBA00022729"/>
    </source>
</evidence>
<dbReference type="Proteomes" id="UP000189883">
    <property type="component" value="Chromosome"/>
</dbReference>
<dbReference type="Proteomes" id="UP001207440">
    <property type="component" value="Unassembled WGS sequence"/>
</dbReference>
<dbReference type="SUPFAM" id="SSF69322">
    <property type="entry name" value="Tricorn protease domain 2"/>
    <property type="match status" value="1"/>
</dbReference>
<keyword evidence="1 2" id="KW-0732">Signal</keyword>
<dbReference type="EMBL" id="JAOZYT010000104">
    <property type="protein sequence ID" value="MCW0524805.1"/>
    <property type="molecule type" value="Genomic_DNA"/>
</dbReference>
<dbReference type="InterPro" id="IPR026444">
    <property type="entry name" value="Secre_tail"/>
</dbReference>
<evidence type="ECO:0000313" key="5">
    <source>
        <dbReference type="EMBL" id="MCW0524805.1"/>
    </source>
</evidence>
<feature type="chain" id="PRO_5014255245" evidence="2">
    <location>
        <begin position="19"/>
        <end position="744"/>
    </location>
</feature>
<dbReference type="NCBIfam" id="TIGR04183">
    <property type="entry name" value="Por_Secre_tail"/>
    <property type="match status" value="1"/>
</dbReference>
<dbReference type="InterPro" id="IPR015943">
    <property type="entry name" value="WD40/YVTN_repeat-like_dom_sf"/>
</dbReference>
<dbReference type="EMBL" id="CP011859">
    <property type="protein sequence ID" value="AQY22649.1"/>
    <property type="molecule type" value="Genomic_DNA"/>
</dbReference>
<evidence type="ECO:0000313" key="6">
    <source>
        <dbReference type="Proteomes" id="UP000189883"/>
    </source>
</evidence>
<protein>
    <submittedName>
        <fullName evidence="4">Immunoreactive 84 kDa antigen pg93</fullName>
    </submittedName>
    <submittedName>
        <fullName evidence="5">T9SS type A sorting domain-containing protein</fullName>
    </submittedName>
</protein>
<dbReference type="InterPro" id="IPR048954">
    <property type="entry name" value="PorZ_N"/>
</dbReference>
<organism evidence="4 6">
    <name type="scientific">Riemerella anatipestifer</name>
    <name type="common">Moraxella anatipestifer</name>
    <dbReference type="NCBI Taxonomy" id="34085"/>
    <lineage>
        <taxon>Bacteria</taxon>
        <taxon>Pseudomonadati</taxon>
        <taxon>Bacteroidota</taxon>
        <taxon>Flavobacteriia</taxon>
        <taxon>Flavobacteriales</taxon>
        <taxon>Weeksellaceae</taxon>
        <taxon>Riemerella</taxon>
    </lineage>
</organism>
<dbReference type="AlphaFoldDB" id="A0A1A5HHX9"/>
<dbReference type="SUPFAM" id="SSF63829">
    <property type="entry name" value="Calcium-dependent phosphotriesterase"/>
    <property type="match status" value="1"/>
</dbReference>
<dbReference type="Pfam" id="PF07494">
    <property type="entry name" value="Reg_prop"/>
    <property type="match status" value="1"/>
</dbReference>
<dbReference type="RefSeq" id="WP_064971077.1">
    <property type="nucleotide sequence ID" value="NZ_CP011859.1"/>
</dbReference>
<sequence length="744" mass="83363">MKKIFSLLVLSVSFLVLAQESKWQDLFSYNYIVKIEQDGTELITATKSGLFYYNVASGEIRKLSKANGLHEVGITAFDYNPDTKIGLIGYETGALDIVTPNGVNLIVDIPITRSYQGSKKINHIFIKDNLAIISAGYGVSIFNLDKKEFEETVFFQEGNNFIASNEAFVKDNVVYASTSRGLYSHKIDLEFSIYLTWQRLNAFDLLQSDTNGQDYLFATKTEIYFGNNFQRLPYSFTNIKDVVYQTNSFLVCDVNKIYQFSTDGILQNTYDFSSYYLTTGAMYDGKLFVGTAFSGILDQNFISIKPDGPYSNTASRITLADDKIWVAAGRKGSYYQVIYDNNLGYYYYDGTRWVYPQYFLDNSQLAFNILDIAVNPSNPSEIYFTNYVQRNSKGVYKMIDNKLSKVFNTSSAQWYNVPEYLVFDKNNNLFATFSFFEGDVNFGGMYFISRDDSRFETIKTANIKTSSSGILAFNDRLFIGGPRVSEGGLLIYYFNNTPTRFDDDLKQILRVEEGLPSASVTAMAMDKNNSLWLGSTTGLRILPNALSDLYGTKVKVNPIVITQNGIAEELFKDAEILSIAVDSGNNKWVSVNGGGVFFLSADGQKVYNHFTKANSPLPSDEVTDIKINDKTGQVYFATSNGIVVYKGDVANVTSKFGEVVVYPNPVVYSQFKGNVKIKGLAEKTNIRITDAAGNLIHQAVSRNGYYEWNLQNQRGSRVASGIYFVLMTNEDGTDKATAKIAVVN</sequence>
<proteinExistence type="predicted"/>
<reference evidence="5" key="2">
    <citation type="submission" date="2022-10" db="EMBL/GenBank/DDBJ databases">
        <title>Sifting through the core-genome to identify putative cross-protective antigens against Riemerella anatipestifer.</title>
        <authorList>
            <person name="Zheng X."/>
            <person name="Zhang W."/>
        </authorList>
    </citation>
    <scope>NUCLEOTIDE SEQUENCE</scope>
    <source>
        <strain evidence="5">ZWRA178</strain>
    </source>
</reference>
<dbReference type="Gene3D" id="2.60.40.4070">
    <property type="match status" value="1"/>
</dbReference>
<accession>A0A1A5HHX9</accession>
<dbReference type="OrthoDB" id="9807410at2"/>
<evidence type="ECO:0000259" key="3">
    <source>
        <dbReference type="Pfam" id="PF21544"/>
    </source>
</evidence>
<dbReference type="InterPro" id="IPR011110">
    <property type="entry name" value="Reg_prop"/>
</dbReference>
<feature type="signal peptide" evidence="2">
    <location>
        <begin position="1"/>
        <end position="18"/>
    </location>
</feature>
<reference evidence="4 6" key="1">
    <citation type="submission" date="2015-06" db="EMBL/GenBank/DDBJ databases">
        <title>R. anatipestifer strain HXb2 is the most virulent strain so far, and the genome sequence would help us uncover the pathogenesis.</title>
        <authorList>
            <person name="Hu Q."/>
            <person name="Qi J."/>
            <person name="Bo H."/>
            <person name="Liu G."/>
            <person name="Tao M."/>
            <person name="Ding Y."/>
            <person name="Xue Y."/>
        </authorList>
    </citation>
    <scope>NUCLEOTIDE SEQUENCE [LARGE SCALE GENOMIC DNA]</scope>
    <source>
        <strain evidence="4 6">HXb2</strain>
    </source>
</reference>
<name>A0A1A5HHX9_RIEAN</name>
<gene>
    <name evidence="4" type="ORF">AB406_1705</name>
    <name evidence="5" type="ORF">OKE68_10825</name>
</gene>
<dbReference type="Pfam" id="PF21544">
    <property type="entry name" value="PorZ_N_b_propeller"/>
    <property type="match status" value="1"/>
</dbReference>
<feature type="domain" description="PorZ N-terminal beta-propeller" evidence="3">
    <location>
        <begin position="45"/>
        <end position="187"/>
    </location>
</feature>